<dbReference type="GeneID" id="25303352"/>
<evidence type="ECO:0000313" key="3">
    <source>
        <dbReference type="Proteomes" id="UP000053029"/>
    </source>
</evidence>
<dbReference type="Proteomes" id="UP000053029">
    <property type="component" value="Unassembled WGS sequence"/>
</dbReference>
<accession>A0A0D2FDA6</accession>
<gene>
    <name evidence="2" type="ORF">Z517_03862</name>
</gene>
<sequence length="133" mass="13918">MRRRCGLPPRTALEDDAALGADDDQTDDNDPNDVEDGEIREEDGESGGPTDTTTPDAPIKLFSEGSETTVVDGSVYGDKDGAAEDDTDADEAKKISDSPGTPHSELVDRGRPLVALPEDLDTDTASGGARNEG</sequence>
<evidence type="ECO:0000256" key="1">
    <source>
        <dbReference type="SAM" id="MobiDB-lite"/>
    </source>
</evidence>
<dbReference type="RefSeq" id="XP_013288420.1">
    <property type="nucleotide sequence ID" value="XM_013432966.1"/>
</dbReference>
<reference evidence="2 3" key="1">
    <citation type="submission" date="2015-01" db="EMBL/GenBank/DDBJ databases">
        <title>The Genome Sequence of Fonsecaea pedrosoi CBS 271.37.</title>
        <authorList>
            <consortium name="The Broad Institute Genomics Platform"/>
            <person name="Cuomo C."/>
            <person name="de Hoog S."/>
            <person name="Gorbushina A."/>
            <person name="Stielow B."/>
            <person name="Teixiera M."/>
            <person name="Abouelleil A."/>
            <person name="Chapman S.B."/>
            <person name="Priest M."/>
            <person name="Young S.K."/>
            <person name="Wortman J."/>
            <person name="Nusbaum C."/>
            <person name="Birren B."/>
        </authorList>
    </citation>
    <scope>NUCLEOTIDE SEQUENCE [LARGE SCALE GENOMIC DNA]</scope>
    <source>
        <strain evidence="2 3">CBS 271.37</strain>
    </source>
</reference>
<dbReference type="AlphaFoldDB" id="A0A0D2FDA6"/>
<dbReference type="VEuPathDB" id="FungiDB:Z517_03862"/>
<dbReference type="HOGENOM" id="CLU_1906784_0_0_1"/>
<feature type="compositionally biased region" description="Acidic residues" evidence="1">
    <location>
        <begin position="14"/>
        <end position="45"/>
    </location>
</feature>
<evidence type="ECO:0000313" key="2">
    <source>
        <dbReference type="EMBL" id="KIW84612.1"/>
    </source>
</evidence>
<proteinExistence type="predicted"/>
<name>A0A0D2FDA6_9EURO</name>
<feature type="compositionally biased region" description="Low complexity" evidence="1">
    <location>
        <begin position="48"/>
        <end position="58"/>
    </location>
</feature>
<dbReference type="EMBL" id="KN846970">
    <property type="protein sequence ID" value="KIW84612.1"/>
    <property type="molecule type" value="Genomic_DNA"/>
</dbReference>
<organism evidence="2 3">
    <name type="scientific">Fonsecaea pedrosoi CBS 271.37</name>
    <dbReference type="NCBI Taxonomy" id="1442368"/>
    <lineage>
        <taxon>Eukaryota</taxon>
        <taxon>Fungi</taxon>
        <taxon>Dikarya</taxon>
        <taxon>Ascomycota</taxon>
        <taxon>Pezizomycotina</taxon>
        <taxon>Eurotiomycetes</taxon>
        <taxon>Chaetothyriomycetidae</taxon>
        <taxon>Chaetothyriales</taxon>
        <taxon>Herpotrichiellaceae</taxon>
        <taxon>Fonsecaea</taxon>
    </lineage>
</organism>
<protein>
    <submittedName>
        <fullName evidence="2">Uncharacterized protein</fullName>
    </submittedName>
</protein>
<keyword evidence="3" id="KW-1185">Reference proteome</keyword>
<feature type="region of interest" description="Disordered" evidence="1">
    <location>
        <begin position="1"/>
        <end position="133"/>
    </location>
</feature>